<dbReference type="SUPFAM" id="SSF48317">
    <property type="entry name" value="Acid phosphatase/Vanadium-dependent haloperoxidase"/>
    <property type="match status" value="1"/>
</dbReference>
<dbReference type="AlphaFoldDB" id="A0A2U1JY84"/>
<feature type="domain" description="Phosphatidic acid phosphatase type 2/haloperoxidase" evidence="1">
    <location>
        <begin position="113"/>
        <end position="231"/>
    </location>
</feature>
<dbReference type="CDD" id="cd01610">
    <property type="entry name" value="PAP2_like"/>
    <property type="match status" value="1"/>
</dbReference>
<proteinExistence type="predicted"/>
<sequence length="272" mass="29785">MTKLPRDFIGPIKDCGKKENIIALSCATITTVALLPYDQQALCESRKIGERIGLDENVTYDKVANITVVTPSNITSSLFLCGSKVTPIVLGIGFATYGLFKNDYRSLHTASGLVESTIITGIFSQTFKRISGRQEPHVAMETGNPGGKWSPFPGLDEYEDDPTNYSSFSSGHIMTATAALYVITGNYPEYKWIKPLGIAIIIALGFQMAQSNIHWYSDYPLSLVMGYIIGKNIAKSKFVSQNSKNGKTGKYSFKFNAKKIDGINTIGTTLTF</sequence>
<comment type="caution">
    <text evidence="2">The sequence shown here is derived from an EMBL/GenBank/DDBJ whole genome shotgun (WGS) entry which is preliminary data.</text>
</comment>
<accession>A0A2U1JY84</accession>
<dbReference type="OrthoDB" id="1429467at2"/>
<protein>
    <recommendedName>
        <fullName evidence="1">Phosphatidic acid phosphatase type 2/haloperoxidase domain-containing protein</fullName>
    </recommendedName>
</protein>
<dbReference type="EMBL" id="QCZH01000004">
    <property type="protein sequence ID" value="PWA10187.1"/>
    <property type="molecule type" value="Genomic_DNA"/>
</dbReference>
<evidence type="ECO:0000259" key="1">
    <source>
        <dbReference type="Pfam" id="PF01569"/>
    </source>
</evidence>
<dbReference type="Pfam" id="PF01569">
    <property type="entry name" value="PAP2"/>
    <property type="match status" value="1"/>
</dbReference>
<keyword evidence="3" id="KW-1185">Reference proteome</keyword>
<evidence type="ECO:0000313" key="2">
    <source>
        <dbReference type="EMBL" id="PWA10187.1"/>
    </source>
</evidence>
<name>A0A2U1JY84_9FLAO</name>
<gene>
    <name evidence="2" type="ORF">DB891_05685</name>
</gene>
<organism evidence="2 3">
    <name type="scientific">Flavobacterium laiguense</name>
    <dbReference type="NCBI Taxonomy" id="2169409"/>
    <lineage>
        <taxon>Bacteria</taxon>
        <taxon>Pseudomonadati</taxon>
        <taxon>Bacteroidota</taxon>
        <taxon>Flavobacteriia</taxon>
        <taxon>Flavobacteriales</taxon>
        <taxon>Flavobacteriaceae</taxon>
        <taxon>Flavobacterium</taxon>
    </lineage>
</organism>
<dbReference type="InterPro" id="IPR036938">
    <property type="entry name" value="PAP2/HPO_sf"/>
</dbReference>
<dbReference type="Proteomes" id="UP000245618">
    <property type="component" value="Unassembled WGS sequence"/>
</dbReference>
<dbReference type="InterPro" id="IPR000326">
    <property type="entry name" value="PAP2/HPO"/>
</dbReference>
<evidence type="ECO:0000313" key="3">
    <source>
        <dbReference type="Proteomes" id="UP000245618"/>
    </source>
</evidence>
<reference evidence="2 3" key="1">
    <citation type="submission" date="2018-04" db="EMBL/GenBank/DDBJ databases">
        <title>Flavobacterium sp. nov., isolated from glacier ice.</title>
        <authorList>
            <person name="Liu Q."/>
            <person name="Xin Y.-H."/>
        </authorList>
    </citation>
    <scope>NUCLEOTIDE SEQUENCE [LARGE SCALE GENOMIC DNA]</scope>
    <source>
        <strain evidence="2 3">LB2P30</strain>
    </source>
</reference>